<comment type="caution">
    <text evidence="2">The sequence shown here is derived from an EMBL/GenBank/DDBJ whole genome shotgun (WGS) entry which is preliminary data.</text>
</comment>
<dbReference type="AlphaFoldDB" id="A0A8H6IGM8"/>
<evidence type="ECO:0000313" key="3">
    <source>
        <dbReference type="Proteomes" id="UP000521943"/>
    </source>
</evidence>
<keyword evidence="3" id="KW-1185">Reference proteome</keyword>
<gene>
    <name evidence="2" type="ORF">DFP72DRAFT_489028</name>
</gene>
<organism evidence="2 3">
    <name type="scientific">Ephemerocybe angulata</name>
    <dbReference type="NCBI Taxonomy" id="980116"/>
    <lineage>
        <taxon>Eukaryota</taxon>
        <taxon>Fungi</taxon>
        <taxon>Dikarya</taxon>
        <taxon>Basidiomycota</taxon>
        <taxon>Agaricomycotina</taxon>
        <taxon>Agaricomycetes</taxon>
        <taxon>Agaricomycetidae</taxon>
        <taxon>Agaricales</taxon>
        <taxon>Agaricineae</taxon>
        <taxon>Psathyrellaceae</taxon>
        <taxon>Ephemerocybe</taxon>
    </lineage>
</organism>
<sequence>MDSFLEIVLKLSLGCSCILLRDLFRSFLGCCFCLCRFLRHPHLLFLGGSLCACLGFLVPHSLFLQPLRSNFSFRSTLSWSLRRRLSCNEGDFLSAGSAIGSGTDPEAWTFAADLVFRMRPPLSGNVAPVSVLAVGTAGSCIAGAVGIFTAAFCRLGMCGLFSRE</sequence>
<accession>A0A8H6IGM8</accession>
<keyword evidence="1" id="KW-0472">Membrane</keyword>
<feature type="transmembrane region" description="Helical" evidence="1">
    <location>
        <begin position="43"/>
        <end position="63"/>
    </location>
</feature>
<evidence type="ECO:0008006" key="4">
    <source>
        <dbReference type="Google" id="ProtNLM"/>
    </source>
</evidence>
<keyword evidence="1" id="KW-0812">Transmembrane</keyword>
<protein>
    <recommendedName>
        <fullName evidence="4">Transmembrane protein</fullName>
    </recommendedName>
</protein>
<dbReference type="EMBL" id="JACGCI010000005">
    <property type="protein sequence ID" value="KAF6763987.1"/>
    <property type="molecule type" value="Genomic_DNA"/>
</dbReference>
<proteinExistence type="predicted"/>
<dbReference type="Proteomes" id="UP000521943">
    <property type="component" value="Unassembled WGS sequence"/>
</dbReference>
<evidence type="ECO:0000256" key="1">
    <source>
        <dbReference type="SAM" id="Phobius"/>
    </source>
</evidence>
<reference evidence="2 3" key="1">
    <citation type="submission" date="2020-07" db="EMBL/GenBank/DDBJ databases">
        <title>Comparative genomics of pyrophilous fungi reveals a link between fire events and developmental genes.</title>
        <authorList>
            <consortium name="DOE Joint Genome Institute"/>
            <person name="Steindorff A.S."/>
            <person name="Carver A."/>
            <person name="Calhoun S."/>
            <person name="Stillman K."/>
            <person name="Liu H."/>
            <person name="Lipzen A."/>
            <person name="Pangilinan J."/>
            <person name="Labutti K."/>
            <person name="Bruns T.D."/>
            <person name="Grigoriev I.V."/>
        </authorList>
    </citation>
    <scope>NUCLEOTIDE SEQUENCE [LARGE SCALE GENOMIC DNA]</scope>
    <source>
        <strain evidence="2 3">CBS 144469</strain>
    </source>
</reference>
<feature type="transmembrane region" description="Helical" evidence="1">
    <location>
        <begin position="126"/>
        <end position="153"/>
    </location>
</feature>
<evidence type="ECO:0000313" key="2">
    <source>
        <dbReference type="EMBL" id="KAF6763987.1"/>
    </source>
</evidence>
<name>A0A8H6IGM8_9AGAR</name>
<keyword evidence="1" id="KW-1133">Transmembrane helix</keyword>